<dbReference type="SMART" id="SM00863">
    <property type="entry name" value="tRNA_SAD"/>
    <property type="match status" value="1"/>
</dbReference>
<accession>A0A6A6IJG4</accession>
<keyword evidence="6" id="KW-1185">Reference proteome</keyword>
<protein>
    <submittedName>
        <fullName evidence="5">ThrRS/AlaRS common domain-containing protein</fullName>
    </submittedName>
</protein>
<comment type="similarity">
    <text evidence="3">Belongs to the class-II aminoacyl-tRNA synthetase family. Alax-L subfamily.</text>
</comment>
<reference evidence="5" key="1">
    <citation type="journal article" date="2020" name="Stud. Mycol.">
        <title>101 Dothideomycetes genomes: a test case for predicting lifestyles and emergence of pathogens.</title>
        <authorList>
            <person name="Haridas S."/>
            <person name="Albert R."/>
            <person name="Binder M."/>
            <person name="Bloem J."/>
            <person name="Labutti K."/>
            <person name="Salamov A."/>
            <person name="Andreopoulos B."/>
            <person name="Baker S."/>
            <person name="Barry K."/>
            <person name="Bills G."/>
            <person name="Bluhm B."/>
            <person name="Cannon C."/>
            <person name="Castanera R."/>
            <person name="Culley D."/>
            <person name="Daum C."/>
            <person name="Ezra D."/>
            <person name="Gonzalez J."/>
            <person name="Henrissat B."/>
            <person name="Kuo A."/>
            <person name="Liang C."/>
            <person name="Lipzen A."/>
            <person name="Lutzoni F."/>
            <person name="Magnuson J."/>
            <person name="Mondo S."/>
            <person name="Nolan M."/>
            <person name="Ohm R."/>
            <person name="Pangilinan J."/>
            <person name="Park H.-J."/>
            <person name="Ramirez L."/>
            <person name="Alfaro M."/>
            <person name="Sun H."/>
            <person name="Tritt A."/>
            <person name="Yoshinaga Y."/>
            <person name="Zwiers L.-H."/>
            <person name="Turgeon B."/>
            <person name="Goodwin S."/>
            <person name="Spatafora J."/>
            <person name="Crous P."/>
            <person name="Grigoriev I."/>
        </authorList>
    </citation>
    <scope>NUCLEOTIDE SEQUENCE</scope>
    <source>
        <strain evidence="5">CBS 122368</strain>
    </source>
</reference>
<dbReference type="GO" id="GO:0005524">
    <property type="term" value="F:ATP binding"/>
    <property type="evidence" value="ECO:0007669"/>
    <property type="project" value="InterPro"/>
</dbReference>
<dbReference type="PANTHER" id="PTHR43462:SF2">
    <property type="entry name" value="THREONYL AND ALANYL TRNA SYNTHETASE SECOND ADDITIONAL DOMAIN-CONTAINING PROTEIN"/>
    <property type="match status" value="1"/>
</dbReference>
<dbReference type="RefSeq" id="XP_033685718.1">
    <property type="nucleotide sequence ID" value="XM_033825724.1"/>
</dbReference>
<dbReference type="GO" id="GO:0006419">
    <property type="term" value="P:alanyl-tRNA aminoacylation"/>
    <property type="evidence" value="ECO:0007669"/>
    <property type="project" value="InterPro"/>
</dbReference>
<dbReference type="GeneID" id="54579054"/>
<evidence type="ECO:0000256" key="2">
    <source>
        <dbReference type="ARBA" id="ARBA00004496"/>
    </source>
</evidence>
<evidence type="ECO:0000256" key="3">
    <source>
        <dbReference type="ARBA" id="ARBA00008429"/>
    </source>
</evidence>
<evidence type="ECO:0000259" key="4">
    <source>
        <dbReference type="PROSITE" id="PS50860"/>
    </source>
</evidence>
<dbReference type="PANTHER" id="PTHR43462">
    <property type="entry name" value="ALANYL-TRNA EDITING PROTEIN"/>
    <property type="match status" value="1"/>
</dbReference>
<evidence type="ECO:0000256" key="1">
    <source>
        <dbReference type="ARBA" id="ARBA00001947"/>
    </source>
</evidence>
<dbReference type="GO" id="GO:0004813">
    <property type="term" value="F:alanine-tRNA ligase activity"/>
    <property type="evidence" value="ECO:0007669"/>
    <property type="project" value="InterPro"/>
</dbReference>
<comment type="cofactor">
    <cofactor evidence="1">
        <name>Zn(2+)</name>
        <dbReference type="ChEBI" id="CHEBI:29105"/>
    </cofactor>
</comment>
<dbReference type="SUPFAM" id="SSF50447">
    <property type="entry name" value="Translation proteins"/>
    <property type="match status" value="1"/>
</dbReference>
<dbReference type="Gene3D" id="2.40.30.130">
    <property type="match status" value="1"/>
</dbReference>
<dbReference type="PROSITE" id="PS50860">
    <property type="entry name" value="AA_TRNA_LIGASE_II_ALA"/>
    <property type="match status" value="1"/>
</dbReference>
<dbReference type="EMBL" id="ML987193">
    <property type="protein sequence ID" value="KAF2250714.1"/>
    <property type="molecule type" value="Genomic_DNA"/>
</dbReference>
<dbReference type="Proteomes" id="UP000800094">
    <property type="component" value="Unassembled WGS sequence"/>
</dbReference>
<dbReference type="InterPro" id="IPR051335">
    <property type="entry name" value="Alanyl-tRNA_Editing_Enzymes"/>
</dbReference>
<evidence type="ECO:0000313" key="6">
    <source>
        <dbReference type="Proteomes" id="UP000800094"/>
    </source>
</evidence>
<dbReference type="Gene3D" id="3.30.980.10">
    <property type="entry name" value="Threonyl-trna Synthetase, Chain A, domain 2"/>
    <property type="match status" value="1"/>
</dbReference>
<dbReference type="InterPro" id="IPR009000">
    <property type="entry name" value="Transl_B-barrel_sf"/>
</dbReference>
<sequence>MAPDLSAKTIPLYQKHGHLYTHSTTLTSLSRLSSLPPETQALFKKAPEAEGEAYVVVTPETIFHAQGGGQPSDVGTITGARASAEGEEQEGTFRVLQVRRVDAAILHMGVFSPSPTHTTLSPNAPLVQNLHVPSRLLHSRLHTAGHLLGLAINLLATSGILPSDLKDGKASHYPGAAFVEFSSPSGAVIAGDKKAVIQAKVDELIAEDLDVRIHFWSRQQAERKCIGGVEGTAVGEGEEVRVVEIGEGGCYACGGTHVKRLGELGRVVVRGVKRQRGVSKVGYEVLDG</sequence>
<gene>
    <name evidence="5" type="ORF">BU26DRAFT_481046</name>
</gene>
<feature type="domain" description="Alanyl-transfer RNA synthetases family profile" evidence="4">
    <location>
        <begin position="17"/>
        <end position="269"/>
    </location>
</feature>
<dbReference type="InterPro" id="IPR012947">
    <property type="entry name" value="tRNA_SAD"/>
</dbReference>
<organism evidence="5 6">
    <name type="scientific">Trematosphaeria pertusa</name>
    <dbReference type="NCBI Taxonomy" id="390896"/>
    <lineage>
        <taxon>Eukaryota</taxon>
        <taxon>Fungi</taxon>
        <taxon>Dikarya</taxon>
        <taxon>Ascomycota</taxon>
        <taxon>Pezizomycotina</taxon>
        <taxon>Dothideomycetes</taxon>
        <taxon>Pleosporomycetidae</taxon>
        <taxon>Pleosporales</taxon>
        <taxon>Massarineae</taxon>
        <taxon>Trematosphaeriaceae</taxon>
        <taxon>Trematosphaeria</taxon>
    </lineage>
</organism>
<dbReference type="SUPFAM" id="SSF55186">
    <property type="entry name" value="ThrRS/AlaRS common domain"/>
    <property type="match status" value="1"/>
</dbReference>
<comment type="subcellular location">
    <subcellularLocation>
        <location evidence="2">Cytoplasm</location>
    </subcellularLocation>
</comment>
<name>A0A6A6IJG4_9PLEO</name>
<dbReference type="AlphaFoldDB" id="A0A6A6IJG4"/>
<dbReference type="GO" id="GO:0005737">
    <property type="term" value="C:cytoplasm"/>
    <property type="evidence" value="ECO:0007669"/>
    <property type="project" value="UniProtKB-SubCell"/>
</dbReference>
<proteinExistence type="inferred from homology"/>
<dbReference type="InterPro" id="IPR018165">
    <property type="entry name" value="Ala-tRNA-synth_IIc_core"/>
</dbReference>
<evidence type="ECO:0000313" key="5">
    <source>
        <dbReference type="EMBL" id="KAF2250714.1"/>
    </source>
</evidence>
<dbReference type="GO" id="GO:0003676">
    <property type="term" value="F:nucleic acid binding"/>
    <property type="evidence" value="ECO:0007669"/>
    <property type="project" value="InterPro"/>
</dbReference>
<dbReference type="InterPro" id="IPR018163">
    <property type="entry name" value="Thr/Ala-tRNA-synth_IIc_edit"/>
</dbReference>
<dbReference type="OrthoDB" id="288942at2759"/>
<dbReference type="Pfam" id="PF07973">
    <property type="entry name" value="tRNA_SAD"/>
    <property type="match status" value="1"/>
</dbReference>